<dbReference type="SUPFAM" id="SSF56112">
    <property type="entry name" value="Protein kinase-like (PK-like)"/>
    <property type="match status" value="1"/>
</dbReference>
<accession>A0A2I1HEE7</accession>
<reference evidence="3 4" key="1">
    <citation type="submission" date="2015-10" db="EMBL/GenBank/DDBJ databases">
        <title>Genome analyses suggest a sexual origin of heterokaryosis in a supposedly ancient asexual fungus.</title>
        <authorList>
            <person name="Ropars J."/>
            <person name="Sedzielewska K."/>
            <person name="Noel J."/>
            <person name="Charron P."/>
            <person name="Farinelli L."/>
            <person name="Marton T."/>
            <person name="Kruger M."/>
            <person name="Pelin A."/>
            <person name="Brachmann A."/>
            <person name="Corradi N."/>
        </authorList>
    </citation>
    <scope>NUCLEOTIDE SEQUENCE [LARGE SCALE GENOMIC DNA]</scope>
    <source>
        <strain evidence="3 4">A4</strain>
    </source>
</reference>
<dbReference type="AlphaFoldDB" id="A0A2I1HEE7"/>
<dbReference type="InterPro" id="IPR000719">
    <property type="entry name" value="Prot_kinase_dom"/>
</dbReference>
<evidence type="ECO:0000313" key="4">
    <source>
        <dbReference type="Proteomes" id="UP000234323"/>
    </source>
</evidence>
<feature type="domain" description="Protein kinase" evidence="2">
    <location>
        <begin position="74"/>
        <end position="158"/>
    </location>
</feature>
<dbReference type="GO" id="GO:0005524">
    <property type="term" value="F:ATP binding"/>
    <property type="evidence" value="ECO:0007669"/>
    <property type="project" value="InterPro"/>
</dbReference>
<gene>
    <name evidence="3" type="ORF">RhiirA4_478208</name>
</gene>
<keyword evidence="4" id="KW-1185">Reference proteome</keyword>
<organism evidence="3 4">
    <name type="scientific">Rhizophagus irregularis</name>
    <dbReference type="NCBI Taxonomy" id="588596"/>
    <lineage>
        <taxon>Eukaryota</taxon>
        <taxon>Fungi</taxon>
        <taxon>Fungi incertae sedis</taxon>
        <taxon>Mucoromycota</taxon>
        <taxon>Glomeromycotina</taxon>
        <taxon>Glomeromycetes</taxon>
        <taxon>Glomerales</taxon>
        <taxon>Glomeraceae</taxon>
        <taxon>Rhizophagus</taxon>
    </lineage>
</organism>
<dbReference type="PROSITE" id="PS50011">
    <property type="entry name" value="PROTEIN_KINASE_DOM"/>
    <property type="match status" value="1"/>
</dbReference>
<proteinExistence type="predicted"/>
<evidence type="ECO:0000256" key="1">
    <source>
        <dbReference type="SAM" id="MobiDB-lite"/>
    </source>
</evidence>
<name>A0A2I1HEE7_9GLOM</name>
<evidence type="ECO:0000313" key="3">
    <source>
        <dbReference type="EMBL" id="PKY57263.1"/>
    </source>
</evidence>
<feature type="compositionally biased region" description="Polar residues" evidence="1">
    <location>
        <begin position="1"/>
        <end position="14"/>
    </location>
</feature>
<feature type="region of interest" description="Disordered" evidence="1">
    <location>
        <begin position="1"/>
        <end position="41"/>
    </location>
</feature>
<dbReference type="GO" id="GO:0004672">
    <property type="term" value="F:protein kinase activity"/>
    <property type="evidence" value="ECO:0007669"/>
    <property type="project" value="InterPro"/>
</dbReference>
<sequence>MSQQIQKVRSSKQISRTHKPLAPRPLAPRPTKSAPFNNTNITNGNNNIDKFIQDAQLSSHVGHEPLEWIPYDRLYDVKYIAKGGFGKVYRAKWIDGYIDEWDDENQNWKRKGQNKFVALKSLKNSKNVTLEFMNDPRAMGIAQPIIYINPRHSQILRT</sequence>
<dbReference type="EMBL" id="LLXI01002486">
    <property type="protein sequence ID" value="PKY57263.1"/>
    <property type="molecule type" value="Genomic_DNA"/>
</dbReference>
<evidence type="ECO:0000259" key="2">
    <source>
        <dbReference type="PROSITE" id="PS50011"/>
    </source>
</evidence>
<dbReference type="Proteomes" id="UP000234323">
    <property type="component" value="Unassembled WGS sequence"/>
</dbReference>
<dbReference type="Gene3D" id="1.10.10.1010">
    <property type="entry name" value="Intein homing endonuclease, domain IV"/>
    <property type="match status" value="1"/>
</dbReference>
<protein>
    <recommendedName>
        <fullName evidence="2">Protein kinase domain-containing protein</fullName>
    </recommendedName>
</protein>
<comment type="caution">
    <text evidence="3">The sequence shown here is derived from an EMBL/GenBank/DDBJ whole genome shotgun (WGS) entry which is preliminary data.</text>
</comment>
<dbReference type="InterPro" id="IPR011009">
    <property type="entry name" value="Kinase-like_dom_sf"/>
</dbReference>